<evidence type="ECO:0008006" key="4">
    <source>
        <dbReference type="Google" id="ProtNLM"/>
    </source>
</evidence>
<evidence type="ECO:0000256" key="1">
    <source>
        <dbReference type="SAM" id="SignalP"/>
    </source>
</evidence>
<comment type="caution">
    <text evidence="2">The sequence shown here is derived from an EMBL/GenBank/DDBJ whole genome shotgun (WGS) entry which is preliminary data.</text>
</comment>
<protein>
    <recommendedName>
        <fullName evidence="4">Lipoprotein</fullName>
    </recommendedName>
</protein>
<name>A0A0R0D8A0_9GAMM</name>
<dbReference type="AlphaFoldDB" id="A0A0R0D8A0"/>
<evidence type="ECO:0000313" key="2">
    <source>
        <dbReference type="EMBL" id="KRG73940.1"/>
    </source>
</evidence>
<evidence type="ECO:0000313" key="3">
    <source>
        <dbReference type="Proteomes" id="UP000050956"/>
    </source>
</evidence>
<accession>A0A0R0D8A0</accession>
<reference evidence="2 3" key="1">
    <citation type="submission" date="2015-05" db="EMBL/GenBank/DDBJ databases">
        <title>Genome sequencing and analysis of members of genus Stenotrophomonas.</title>
        <authorList>
            <person name="Patil P.P."/>
            <person name="Midha S."/>
            <person name="Patil P.B."/>
        </authorList>
    </citation>
    <scope>NUCLEOTIDE SEQUENCE [LARGE SCALE GENOMIC DNA]</scope>
    <source>
        <strain evidence="2 3">DSM 24757</strain>
    </source>
</reference>
<feature type="signal peptide" evidence="1">
    <location>
        <begin position="1"/>
        <end position="28"/>
    </location>
</feature>
<feature type="chain" id="PRO_5006395258" description="Lipoprotein" evidence="1">
    <location>
        <begin position="29"/>
        <end position="136"/>
    </location>
</feature>
<proteinExistence type="predicted"/>
<keyword evidence="3" id="KW-1185">Reference proteome</keyword>
<dbReference type="PATRIC" id="fig|336566.3.peg.2610"/>
<dbReference type="EMBL" id="LDJM01000052">
    <property type="protein sequence ID" value="KRG73940.1"/>
    <property type="molecule type" value="Genomic_DNA"/>
</dbReference>
<organism evidence="2 3">
    <name type="scientific">Stenotrophomonas ginsengisoli</name>
    <dbReference type="NCBI Taxonomy" id="336566"/>
    <lineage>
        <taxon>Bacteria</taxon>
        <taxon>Pseudomonadati</taxon>
        <taxon>Pseudomonadota</taxon>
        <taxon>Gammaproteobacteria</taxon>
        <taxon>Lysobacterales</taxon>
        <taxon>Lysobacteraceae</taxon>
        <taxon>Stenotrophomonas</taxon>
    </lineage>
</organism>
<dbReference type="Proteomes" id="UP000050956">
    <property type="component" value="Unassembled WGS sequence"/>
</dbReference>
<sequence>MQHTMPGLQRNPVLIAFALAAMLQGCQAASLTPRPSFDTQQTAAAAKRALQRLNPAGTHLDDAARNMEQAGFQCQPLATAAAGYQLSMLCTVSTINTPSIASASPTPVLWTVALDSVDAHTLSNLHASRSPKDLGE</sequence>
<gene>
    <name evidence="2" type="ORF">ABB30_14890</name>
</gene>
<keyword evidence="1" id="KW-0732">Signal</keyword>